<evidence type="ECO:0000313" key="6">
    <source>
        <dbReference type="Proteomes" id="UP001153714"/>
    </source>
</evidence>
<organism evidence="5 6">
    <name type="scientific">Diatraea saccharalis</name>
    <name type="common">sugarcane borer</name>
    <dbReference type="NCBI Taxonomy" id="40085"/>
    <lineage>
        <taxon>Eukaryota</taxon>
        <taxon>Metazoa</taxon>
        <taxon>Ecdysozoa</taxon>
        <taxon>Arthropoda</taxon>
        <taxon>Hexapoda</taxon>
        <taxon>Insecta</taxon>
        <taxon>Pterygota</taxon>
        <taxon>Neoptera</taxon>
        <taxon>Endopterygota</taxon>
        <taxon>Lepidoptera</taxon>
        <taxon>Glossata</taxon>
        <taxon>Ditrysia</taxon>
        <taxon>Pyraloidea</taxon>
        <taxon>Crambidae</taxon>
        <taxon>Crambinae</taxon>
        <taxon>Diatraea</taxon>
    </lineage>
</organism>
<dbReference type="GO" id="GO:0005213">
    <property type="term" value="F:structural constituent of egg chorion"/>
    <property type="evidence" value="ECO:0007669"/>
    <property type="project" value="InterPro"/>
</dbReference>
<dbReference type="AlphaFoldDB" id="A0A9N9RCU4"/>
<dbReference type="GO" id="GO:0042600">
    <property type="term" value="C:egg chorion"/>
    <property type="evidence" value="ECO:0007669"/>
    <property type="project" value="InterPro"/>
</dbReference>
<feature type="signal peptide" evidence="4">
    <location>
        <begin position="1"/>
        <end position="20"/>
    </location>
</feature>
<proteinExistence type="inferred from homology"/>
<dbReference type="GO" id="GO:0007304">
    <property type="term" value="P:chorion-containing eggshell formation"/>
    <property type="evidence" value="ECO:0007669"/>
    <property type="project" value="InterPro"/>
</dbReference>
<evidence type="ECO:0000256" key="3">
    <source>
        <dbReference type="RuleBase" id="RU004378"/>
    </source>
</evidence>
<evidence type="ECO:0000256" key="4">
    <source>
        <dbReference type="SAM" id="SignalP"/>
    </source>
</evidence>
<evidence type="ECO:0000256" key="2">
    <source>
        <dbReference type="ARBA" id="ARBA00022737"/>
    </source>
</evidence>
<keyword evidence="6" id="KW-1185">Reference proteome</keyword>
<dbReference type="Pfam" id="PF01723">
    <property type="entry name" value="Chorion_1"/>
    <property type="match status" value="1"/>
</dbReference>
<evidence type="ECO:0000256" key="1">
    <source>
        <dbReference type="ARBA" id="ARBA00005906"/>
    </source>
</evidence>
<evidence type="ECO:0000313" key="5">
    <source>
        <dbReference type="EMBL" id="CAG9794197.1"/>
    </source>
</evidence>
<keyword evidence="4" id="KW-0732">Signal</keyword>
<keyword evidence="2" id="KW-0677">Repeat</keyword>
<sequence>MAAQKVLILASAFLVQTVYSVPVYSGNTIIDNIITGNSGANGINVVNSGISSYGATNTGIGSASLINGYGNGFGLVGTGIGSGVGVNYGGIGSGVGVIGGGIGSGVGVIGGGIGSGVGVIGGNAGLNGVAFNLGGLTIGSSSPLIVTNISPIGPSGLALASENVIDGTLLVSGSLPFLSAVAFEGTLPTAGTGIATCGCGNGAVGITNV</sequence>
<dbReference type="EMBL" id="OU893337">
    <property type="protein sequence ID" value="CAG9794197.1"/>
    <property type="molecule type" value="Genomic_DNA"/>
</dbReference>
<dbReference type="InterPro" id="IPR002635">
    <property type="entry name" value="Chorion"/>
</dbReference>
<name>A0A9N9RCU4_9NEOP</name>
<protein>
    <submittedName>
        <fullName evidence="5">Uncharacterized protein</fullName>
    </submittedName>
</protein>
<dbReference type="OrthoDB" id="6930117at2759"/>
<gene>
    <name evidence="5" type="ORF">DIATSA_LOCUS11591</name>
</gene>
<accession>A0A9N9RCU4</accession>
<reference evidence="5" key="2">
    <citation type="submission" date="2022-10" db="EMBL/GenBank/DDBJ databases">
        <authorList>
            <consortium name="ENA_rothamsted_submissions"/>
            <consortium name="culmorum"/>
            <person name="King R."/>
        </authorList>
    </citation>
    <scope>NUCLEOTIDE SEQUENCE</scope>
</reference>
<comment type="similarity">
    <text evidence="1 3">Belongs to the chorion protein family.</text>
</comment>
<dbReference type="Proteomes" id="UP001153714">
    <property type="component" value="Chromosome 6"/>
</dbReference>
<reference evidence="5" key="1">
    <citation type="submission" date="2021-12" db="EMBL/GenBank/DDBJ databases">
        <authorList>
            <person name="King R."/>
        </authorList>
    </citation>
    <scope>NUCLEOTIDE SEQUENCE</scope>
</reference>
<feature type="chain" id="PRO_5040476272" evidence="4">
    <location>
        <begin position="21"/>
        <end position="209"/>
    </location>
</feature>